<dbReference type="Pfam" id="PF13396">
    <property type="entry name" value="PLDc_N"/>
    <property type="match status" value="1"/>
</dbReference>
<dbReference type="AlphaFoldDB" id="A0A0M0GCK7"/>
<sequence length="65" mass="7422">MEFIESINWAILAPIVIIQLILMAVAIIDLVKIEKANGPKWVWALVIIFINLLGPIIYFIFGRRS</sequence>
<comment type="caution">
    <text evidence="8">The sequence shown here is derived from an EMBL/GenBank/DDBJ whole genome shotgun (WGS) entry which is preliminary data.</text>
</comment>
<comment type="subcellular location">
    <subcellularLocation>
        <location evidence="1">Cell membrane</location>
        <topology evidence="1">Multi-pass membrane protein</topology>
    </subcellularLocation>
</comment>
<keyword evidence="5 6" id="KW-0472">Membrane</keyword>
<evidence type="ECO:0000256" key="5">
    <source>
        <dbReference type="ARBA" id="ARBA00023136"/>
    </source>
</evidence>
<evidence type="ECO:0000256" key="3">
    <source>
        <dbReference type="ARBA" id="ARBA00022692"/>
    </source>
</evidence>
<protein>
    <submittedName>
        <fullName evidence="8">Negative regulatory protein YxlE</fullName>
    </submittedName>
</protein>
<dbReference type="STRING" id="1459.AF332_12530"/>
<dbReference type="RefSeq" id="WP_053434932.1">
    <property type="nucleotide sequence ID" value="NZ_LGUF01000007.1"/>
</dbReference>
<evidence type="ECO:0000256" key="4">
    <source>
        <dbReference type="ARBA" id="ARBA00022989"/>
    </source>
</evidence>
<dbReference type="PATRIC" id="fig|1459.3.peg.2706"/>
<evidence type="ECO:0000256" key="6">
    <source>
        <dbReference type="SAM" id="Phobius"/>
    </source>
</evidence>
<gene>
    <name evidence="8" type="ORF">AF332_12530</name>
</gene>
<dbReference type="OrthoDB" id="3243324at2"/>
<keyword evidence="2" id="KW-1003">Cell membrane</keyword>
<evidence type="ECO:0000256" key="1">
    <source>
        <dbReference type="ARBA" id="ARBA00004651"/>
    </source>
</evidence>
<evidence type="ECO:0000313" key="8">
    <source>
        <dbReference type="EMBL" id="KON87574.1"/>
    </source>
</evidence>
<dbReference type="Proteomes" id="UP000037109">
    <property type="component" value="Unassembled WGS sequence"/>
</dbReference>
<feature type="transmembrane region" description="Helical" evidence="6">
    <location>
        <begin position="40"/>
        <end position="61"/>
    </location>
</feature>
<accession>A0A0M0GCK7</accession>
<proteinExistence type="predicted"/>
<dbReference type="EMBL" id="LGUF01000007">
    <property type="protein sequence ID" value="KON87574.1"/>
    <property type="molecule type" value="Genomic_DNA"/>
</dbReference>
<organism evidence="8 9">
    <name type="scientific">Sporosarcina globispora</name>
    <name type="common">Bacillus globisporus</name>
    <dbReference type="NCBI Taxonomy" id="1459"/>
    <lineage>
        <taxon>Bacteria</taxon>
        <taxon>Bacillati</taxon>
        <taxon>Bacillota</taxon>
        <taxon>Bacilli</taxon>
        <taxon>Bacillales</taxon>
        <taxon>Caryophanaceae</taxon>
        <taxon>Sporosarcina</taxon>
    </lineage>
</organism>
<evidence type="ECO:0000313" key="9">
    <source>
        <dbReference type="Proteomes" id="UP000037109"/>
    </source>
</evidence>
<dbReference type="GO" id="GO:0005886">
    <property type="term" value="C:plasma membrane"/>
    <property type="evidence" value="ECO:0007669"/>
    <property type="project" value="UniProtKB-SubCell"/>
</dbReference>
<feature type="transmembrane region" description="Helical" evidence="6">
    <location>
        <begin position="7"/>
        <end position="28"/>
    </location>
</feature>
<keyword evidence="3 6" id="KW-0812">Transmembrane</keyword>
<keyword evidence="9" id="KW-1185">Reference proteome</keyword>
<evidence type="ECO:0000259" key="7">
    <source>
        <dbReference type="Pfam" id="PF13396"/>
    </source>
</evidence>
<reference evidence="9" key="1">
    <citation type="submission" date="2015-07" db="EMBL/GenBank/DDBJ databases">
        <title>Fjat-10036 dsm4.</title>
        <authorList>
            <person name="Liu B."/>
            <person name="Wang J."/>
            <person name="Zhu Y."/>
            <person name="Liu G."/>
            <person name="Chen Q."/>
            <person name="Chen Z."/>
            <person name="Lan J."/>
            <person name="Che J."/>
            <person name="Ge C."/>
            <person name="Shi H."/>
            <person name="Pan Z."/>
            <person name="Liu X."/>
        </authorList>
    </citation>
    <scope>NUCLEOTIDE SEQUENCE [LARGE SCALE GENOMIC DNA]</scope>
    <source>
        <strain evidence="9">DSM 4</strain>
    </source>
</reference>
<keyword evidence="4 6" id="KW-1133">Transmembrane helix</keyword>
<dbReference type="InterPro" id="IPR027379">
    <property type="entry name" value="CLS_N"/>
</dbReference>
<name>A0A0M0GCK7_SPOGL</name>
<feature type="domain" description="Cardiolipin synthase N-terminal" evidence="7">
    <location>
        <begin position="21"/>
        <end position="63"/>
    </location>
</feature>
<evidence type="ECO:0000256" key="2">
    <source>
        <dbReference type="ARBA" id="ARBA00022475"/>
    </source>
</evidence>